<dbReference type="Pfam" id="PF10722">
    <property type="entry name" value="YbjN"/>
    <property type="match status" value="1"/>
</dbReference>
<accession>A1VUA0</accession>
<gene>
    <name evidence="1" type="ordered locus">Pnap_3932</name>
</gene>
<dbReference type="AlphaFoldDB" id="A1VUA0"/>
<evidence type="ECO:0000313" key="1">
    <source>
        <dbReference type="EMBL" id="ABM39228.1"/>
    </source>
</evidence>
<dbReference type="Proteomes" id="UP000000644">
    <property type="component" value="Chromosome"/>
</dbReference>
<evidence type="ECO:0000313" key="2">
    <source>
        <dbReference type="Proteomes" id="UP000000644"/>
    </source>
</evidence>
<keyword evidence="2" id="KW-1185">Reference proteome</keyword>
<dbReference type="KEGG" id="pna:Pnap_3932"/>
<organism evidence="1 2">
    <name type="scientific">Polaromonas naphthalenivorans (strain CJ2)</name>
    <dbReference type="NCBI Taxonomy" id="365044"/>
    <lineage>
        <taxon>Bacteria</taxon>
        <taxon>Pseudomonadati</taxon>
        <taxon>Pseudomonadota</taxon>
        <taxon>Betaproteobacteria</taxon>
        <taxon>Burkholderiales</taxon>
        <taxon>Comamonadaceae</taxon>
        <taxon>Polaromonas</taxon>
    </lineage>
</organism>
<dbReference type="STRING" id="365044.Pnap_3932"/>
<evidence type="ECO:0008006" key="3">
    <source>
        <dbReference type="Google" id="ProtNLM"/>
    </source>
</evidence>
<dbReference type="EMBL" id="CP000529">
    <property type="protein sequence ID" value="ABM39228.1"/>
    <property type="molecule type" value="Genomic_DNA"/>
</dbReference>
<dbReference type="HOGENOM" id="CLU_1729698_0_0_4"/>
<sequence length="169" mass="19493">MSAPALANKTKPENFAMSDFIPESDVTPVTLSLHLERAVVQHRLEDDEAIYVTEDDWIPFWIRILKKPGFVGFVTYFNFRKSSTSLQRLELANEFNRETYMSSAFVKDDILKITHVISYRDGLLTETLIRACRQFSGGISLAIDEFDPEYKILMRLMKTEPESESSENE</sequence>
<proteinExistence type="predicted"/>
<name>A1VUA0_POLNA</name>
<reference evidence="2" key="1">
    <citation type="journal article" date="2009" name="Environ. Microbiol.">
        <title>The genome of Polaromonas naphthalenivorans strain CJ2, isolated from coal tar-contaminated sediment, reveals physiological and metabolic versatility and evolution through extensive horizontal gene transfer.</title>
        <authorList>
            <person name="Yagi J.M."/>
            <person name="Sims D."/>
            <person name="Brettin T."/>
            <person name="Bruce D."/>
            <person name="Madsen E.L."/>
        </authorList>
    </citation>
    <scope>NUCLEOTIDE SEQUENCE [LARGE SCALE GENOMIC DNA]</scope>
    <source>
        <strain evidence="2">CJ2</strain>
    </source>
</reference>
<dbReference type="InterPro" id="IPR019660">
    <property type="entry name" value="Put_sensory_transdc_reg_YbjN"/>
</dbReference>
<protein>
    <recommendedName>
        <fullName evidence="3">YbjN domain-containing protein</fullName>
    </recommendedName>
</protein>